<accession>A0A1S8DLG8</accession>
<dbReference type="InterPro" id="IPR036291">
    <property type="entry name" value="NAD(P)-bd_dom_sf"/>
</dbReference>
<organism evidence="2 3">
    <name type="scientific">Halopseudomonas pachastrellae</name>
    <dbReference type="NCBI Taxonomy" id="254161"/>
    <lineage>
        <taxon>Bacteria</taxon>
        <taxon>Pseudomonadati</taxon>
        <taxon>Pseudomonadota</taxon>
        <taxon>Gammaproteobacteria</taxon>
        <taxon>Pseudomonadales</taxon>
        <taxon>Pseudomonadaceae</taxon>
        <taxon>Halopseudomonas</taxon>
    </lineage>
</organism>
<dbReference type="Pfam" id="PF13561">
    <property type="entry name" value="adh_short_C2"/>
    <property type="match status" value="1"/>
</dbReference>
<dbReference type="InterPro" id="IPR002347">
    <property type="entry name" value="SDR_fam"/>
</dbReference>
<dbReference type="RefSeq" id="WP_083724161.1">
    <property type="nucleotide sequence ID" value="NZ_FOUD01000010.1"/>
</dbReference>
<name>A0A1S8DLG8_9GAMM</name>
<dbReference type="OrthoDB" id="9804774at2"/>
<reference evidence="2 3" key="1">
    <citation type="submission" date="2017-01" db="EMBL/GenBank/DDBJ databases">
        <title>Draft genome sequence of Pseudomonas pachastrellae type strain CCUG 46540T from a deep sea.</title>
        <authorList>
            <person name="Gomila M."/>
            <person name="Mulet M."/>
            <person name="Lalucat J."/>
            <person name="Garcia-Valdes E."/>
        </authorList>
    </citation>
    <scope>NUCLEOTIDE SEQUENCE [LARGE SCALE GENOMIC DNA]</scope>
    <source>
        <strain evidence="2 3">CCUG 46540</strain>
    </source>
</reference>
<dbReference type="PANTHER" id="PTHR42879">
    <property type="entry name" value="3-OXOACYL-(ACYL-CARRIER-PROTEIN) REDUCTASE"/>
    <property type="match status" value="1"/>
</dbReference>
<dbReference type="Gene3D" id="3.40.50.720">
    <property type="entry name" value="NAD(P)-binding Rossmann-like Domain"/>
    <property type="match status" value="1"/>
</dbReference>
<dbReference type="PRINTS" id="PR00081">
    <property type="entry name" value="GDHRDH"/>
</dbReference>
<protein>
    <submittedName>
        <fullName evidence="2">Short-chain dehydrogenase</fullName>
    </submittedName>
</protein>
<dbReference type="InterPro" id="IPR050259">
    <property type="entry name" value="SDR"/>
</dbReference>
<dbReference type="STRING" id="254161.SAMN05216256_11037"/>
<dbReference type="AlphaFoldDB" id="A0A1S8DLG8"/>
<evidence type="ECO:0000256" key="1">
    <source>
        <dbReference type="ARBA" id="ARBA00006484"/>
    </source>
</evidence>
<dbReference type="PANTHER" id="PTHR42879:SF6">
    <property type="entry name" value="NADPH-DEPENDENT REDUCTASE BACG"/>
    <property type="match status" value="1"/>
</dbReference>
<proteinExistence type="inferred from homology"/>
<gene>
    <name evidence="2" type="ORF">BXT89_01975</name>
</gene>
<evidence type="ECO:0000313" key="2">
    <source>
        <dbReference type="EMBL" id="ONM45470.1"/>
    </source>
</evidence>
<dbReference type="Proteomes" id="UP000242847">
    <property type="component" value="Unassembled WGS sequence"/>
</dbReference>
<comment type="caution">
    <text evidence="2">The sequence shown here is derived from an EMBL/GenBank/DDBJ whole genome shotgun (WGS) entry which is preliminary data.</text>
</comment>
<sequence>MNLDLSGRRALICGGSQGLGEACARQLAEQGAEVVLLARSLDKLQAVRDSLTTNQGQQHAVLSVDASDRAALTLALVNELERGGPIHIWLNNTGGPAPGRACDASPDAYADALTQHVVNAQAILTLLLPGMRSAGFGRILNVLSTSVKEPIRNLGVSNTVRAAVANWAKTLSTELAADGITVNNVLPGLTQTPRLDSLIAGGAKNSGRSVEQVAEGMANSIPVGRFAEPAEFANAVGFLASPAAAYINGINLPVDGGRTGNL</sequence>
<evidence type="ECO:0000313" key="3">
    <source>
        <dbReference type="Proteomes" id="UP000242847"/>
    </source>
</evidence>
<comment type="similarity">
    <text evidence="1">Belongs to the short-chain dehydrogenases/reductases (SDR) family.</text>
</comment>
<dbReference type="EMBL" id="MUBC01000003">
    <property type="protein sequence ID" value="ONM45470.1"/>
    <property type="molecule type" value="Genomic_DNA"/>
</dbReference>
<dbReference type="SUPFAM" id="SSF51735">
    <property type="entry name" value="NAD(P)-binding Rossmann-fold domains"/>
    <property type="match status" value="1"/>
</dbReference>
<keyword evidence="3" id="KW-1185">Reference proteome</keyword>